<dbReference type="GO" id="GO:0016491">
    <property type="term" value="F:oxidoreductase activity"/>
    <property type="evidence" value="ECO:0007669"/>
    <property type="project" value="UniProtKB-KW"/>
</dbReference>
<comment type="caution">
    <text evidence="5">The sequence shown here is derived from an EMBL/GenBank/DDBJ whole genome shotgun (WGS) entry which is preliminary data.</text>
</comment>
<feature type="domain" description="Gfo/Idh/MocA-like oxidoreductase C-terminal" evidence="4">
    <location>
        <begin position="154"/>
        <end position="365"/>
    </location>
</feature>
<keyword evidence="6" id="KW-1185">Reference proteome</keyword>
<dbReference type="Proteomes" id="UP000005566">
    <property type="component" value="Unassembled WGS sequence"/>
</dbReference>
<feature type="domain" description="Gfo/Idh/MocA-like oxidoreductase N-terminal" evidence="3">
    <location>
        <begin position="28"/>
        <end position="139"/>
    </location>
</feature>
<dbReference type="InterPro" id="IPR004104">
    <property type="entry name" value="Gfo/Idh/MocA-like_OxRdtase_C"/>
</dbReference>
<name>H7FNQ0_FLAFP</name>
<dbReference type="EMBL" id="AHKF01000010">
    <property type="protein sequence ID" value="EIA10039.1"/>
    <property type="molecule type" value="Genomic_DNA"/>
</dbReference>
<dbReference type="Pfam" id="PF02894">
    <property type="entry name" value="GFO_IDH_MocA_C"/>
    <property type="match status" value="1"/>
</dbReference>
<dbReference type="STRING" id="1086011.HJ01_00721"/>
<dbReference type="Gene3D" id="3.40.50.720">
    <property type="entry name" value="NAD(P)-binding Rossmann-like Domain"/>
    <property type="match status" value="1"/>
</dbReference>
<evidence type="ECO:0000313" key="5">
    <source>
        <dbReference type="EMBL" id="EIA10039.1"/>
    </source>
</evidence>
<keyword evidence="2" id="KW-0560">Oxidoreductase</keyword>
<dbReference type="eggNOG" id="COG0673">
    <property type="taxonomic scope" value="Bacteria"/>
</dbReference>
<dbReference type="GO" id="GO:0000166">
    <property type="term" value="F:nucleotide binding"/>
    <property type="evidence" value="ECO:0007669"/>
    <property type="project" value="InterPro"/>
</dbReference>
<dbReference type="PANTHER" id="PTHR43708">
    <property type="entry name" value="CONSERVED EXPRESSED OXIDOREDUCTASE (EUROFUNG)"/>
    <property type="match status" value="1"/>
</dbReference>
<sequence length="367" mass="41305">MTYKLKIKNAINPRSIKTQQPMKKIKTALLSYGMSGKVFHAPFLEFHSGFELLGSWERSKKLIQLDYPDVKSYPTLESVLEEDVDLVVVNTPVGTHFEYAKKVLLAGKHAIVEKAFTTTVAEAEELAALAKEKGVKLSVFQNRRWDSDLKTVRQVLSDGVLGDIVEAEFHFDRYNPNLSPKQHKETANAGAGTLKDLGPHLIDQALYLFGFPNSVFGDVRITREHSLVDDWIDIVLYYDTFRVRLKASFFVREAIPAYQLHGKKGSFLKPRGDVQEDDLKLAKKPNLDRWGKESIELEGIVHTDIDGSTMHGKIPTLQGNYYAFFDGVYNSIANDTIEPVTAQDGVRVMQIIEAVIQSSAQKKAVYL</sequence>
<comment type="similarity">
    <text evidence="1">Belongs to the Gfo/Idh/MocA family.</text>
</comment>
<dbReference type="SUPFAM" id="SSF51735">
    <property type="entry name" value="NAD(P)-binding Rossmann-fold domains"/>
    <property type="match status" value="1"/>
</dbReference>
<dbReference type="InterPro" id="IPR051317">
    <property type="entry name" value="Gfo/Idh/MocA_oxidoreduct"/>
</dbReference>
<dbReference type="PANTHER" id="PTHR43708:SF5">
    <property type="entry name" value="CONSERVED EXPRESSED OXIDOREDUCTASE (EUROFUNG)-RELATED"/>
    <property type="match status" value="1"/>
</dbReference>
<dbReference type="InterPro" id="IPR000683">
    <property type="entry name" value="Gfo/Idh/MocA-like_OxRdtase_N"/>
</dbReference>
<dbReference type="Pfam" id="PF01408">
    <property type="entry name" value="GFO_IDH_MocA"/>
    <property type="match status" value="1"/>
</dbReference>
<organism evidence="5 6">
    <name type="scientific">Flavobacterium frigoris (strain PS1)</name>
    <dbReference type="NCBI Taxonomy" id="1086011"/>
    <lineage>
        <taxon>Bacteria</taxon>
        <taxon>Pseudomonadati</taxon>
        <taxon>Bacteroidota</taxon>
        <taxon>Flavobacteriia</taxon>
        <taxon>Flavobacteriales</taxon>
        <taxon>Flavobacteriaceae</taxon>
        <taxon>Flavobacterium</taxon>
    </lineage>
</organism>
<dbReference type="AlphaFoldDB" id="H7FNQ0"/>
<evidence type="ECO:0000259" key="3">
    <source>
        <dbReference type="Pfam" id="PF01408"/>
    </source>
</evidence>
<gene>
    <name evidence="5" type="ORF">HJ01_00721</name>
</gene>
<dbReference type="InterPro" id="IPR036291">
    <property type="entry name" value="NAD(P)-bd_dom_sf"/>
</dbReference>
<dbReference type="PATRIC" id="fig|1086011.3.peg.709"/>
<reference evidence="5 6" key="1">
    <citation type="journal article" date="2014" name="Acta Crystallogr. D">
        <title>Structure-based characterization and antifreeze properties of a hyperactive ice-binding protein from the Antarctic bacterium Flavobacterium frigoris PS1.</title>
        <authorList>
            <person name="Do H."/>
            <person name="Kim S.J."/>
            <person name="Kim H.J."/>
            <person name="Lee J.H."/>
        </authorList>
    </citation>
    <scope>NUCLEOTIDE SEQUENCE [LARGE SCALE GENOMIC DNA]</scope>
    <source>
        <strain evidence="5 6">PS1</strain>
    </source>
</reference>
<evidence type="ECO:0000256" key="2">
    <source>
        <dbReference type="ARBA" id="ARBA00023002"/>
    </source>
</evidence>
<evidence type="ECO:0000259" key="4">
    <source>
        <dbReference type="Pfam" id="PF02894"/>
    </source>
</evidence>
<dbReference type="Gene3D" id="3.30.360.10">
    <property type="entry name" value="Dihydrodipicolinate Reductase, domain 2"/>
    <property type="match status" value="1"/>
</dbReference>
<proteinExistence type="inferred from homology"/>
<accession>H7FNQ0</accession>
<protein>
    <submittedName>
        <fullName evidence="5">Oxidoreductase</fullName>
    </submittedName>
</protein>
<evidence type="ECO:0000256" key="1">
    <source>
        <dbReference type="ARBA" id="ARBA00010928"/>
    </source>
</evidence>
<evidence type="ECO:0000313" key="6">
    <source>
        <dbReference type="Proteomes" id="UP000005566"/>
    </source>
</evidence>